<name>A0ABR1LQW3_9PEZI</name>
<keyword evidence="3" id="KW-1185">Reference proteome</keyword>
<comment type="caution">
    <text evidence="2">The sequence shown here is derived from an EMBL/GenBank/DDBJ whole genome shotgun (WGS) entry which is preliminary data.</text>
</comment>
<dbReference type="PANTHER" id="PTHR47843">
    <property type="entry name" value="BTB DOMAIN-CONTAINING PROTEIN-RELATED"/>
    <property type="match status" value="1"/>
</dbReference>
<gene>
    <name evidence="2" type="ORF">J3D65DRAFT_602935</name>
</gene>
<dbReference type="EMBL" id="JBBPEH010000006">
    <property type="protein sequence ID" value="KAK7536881.1"/>
    <property type="molecule type" value="Genomic_DNA"/>
</dbReference>
<dbReference type="PANTHER" id="PTHR47843:SF5">
    <property type="entry name" value="BTB_POZ DOMAIN PROTEIN"/>
    <property type="match status" value="1"/>
</dbReference>
<evidence type="ECO:0000313" key="3">
    <source>
        <dbReference type="Proteomes" id="UP001360953"/>
    </source>
</evidence>
<dbReference type="RefSeq" id="XP_066655032.1">
    <property type="nucleotide sequence ID" value="XM_066798170.1"/>
</dbReference>
<feature type="domain" description="BTB" evidence="1">
    <location>
        <begin position="28"/>
        <end position="110"/>
    </location>
</feature>
<dbReference type="GeneID" id="92031076"/>
<dbReference type="Pfam" id="PF00651">
    <property type="entry name" value="BTB"/>
    <property type="match status" value="1"/>
</dbReference>
<dbReference type="PROSITE" id="PS50097">
    <property type="entry name" value="BTB"/>
    <property type="match status" value="1"/>
</dbReference>
<dbReference type="Gene3D" id="3.30.710.10">
    <property type="entry name" value="Potassium Channel Kv1.1, Chain A"/>
    <property type="match status" value="1"/>
</dbReference>
<dbReference type="CDD" id="cd18186">
    <property type="entry name" value="BTB_POZ_ZBTB_KLHL-like"/>
    <property type="match status" value="1"/>
</dbReference>
<organism evidence="2 3">
    <name type="scientific">Phyllosticta citribraziliensis</name>
    <dbReference type="NCBI Taxonomy" id="989973"/>
    <lineage>
        <taxon>Eukaryota</taxon>
        <taxon>Fungi</taxon>
        <taxon>Dikarya</taxon>
        <taxon>Ascomycota</taxon>
        <taxon>Pezizomycotina</taxon>
        <taxon>Dothideomycetes</taxon>
        <taxon>Dothideomycetes incertae sedis</taxon>
        <taxon>Botryosphaeriales</taxon>
        <taxon>Phyllostictaceae</taxon>
        <taxon>Phyllosticta</taxon>
    </lineage>
</organism>
<evidence type="ECO:0000259" key="1">
    <source>
        <dbReference type="PROSITE" id="PS50097"/>
    </source>
</evidence>
<protein>
    <recommendedName>
        <fullName evidence="1">BTB domain-containing protein</fullName>
    </recommendedName>
</protein>
<dbReference type="InterPro" id="IPR000210">
    <property type="entry name" value="BTB/POZ_dom"/>
</dbReference>
<reference evidence="2 3" key="1">
    <citation type="submission" date="2024-04" db="EMBL/GenBank/DDBJ databases">
        <title>Phyllosticta paracitricarpa is synonymous to the EU quarantine fungus P. citricarpa based on phylogenomic analyses.</title>
        <authorList>
            <consortium name="Lawrence Berkeley National Laboratory"/>
            <person name="Van ingen-buijs V.A."/>
            <person name="Van westerhoven A.C."/>
            <person name="Haridas S."/>
            <person name="Skiadas P."/>
            <person name="Martin F."/>
            <person name="Groenewald J.Z."/>
            <person name="Crous P.W."/>
            <person name="Seidl M.F."/>
        </authorList>
    </citation>
    <scope>NUCLEOTIDE SEQUENCE [LARGE SCALE GENOMIC DNA]</scope>
    <source>
        <strain evidence="2 3">CPC 17464</strain>
    </source>
</reference>
<dbReference type="SUPFAM" id="SSF54695">
    <property type="entry name" value="POZ domain"/>
    <property type="match status" value="1"/>
</dbReference>
<proteinExistence type="predicted"/>
<evidence type="ECO:0000313" key="2">
    <source>
        <dbReference type="EMBL" id="KAK7536881.1"/>
    </source>
</evidence>
<dbReference type="Proteomes" id="UP001360953">
    <property type="component" value="Unassembled WGS sequence"/>
</dbReference>
<accession>A0ABR1LQW3</accession>
<sequence length="267" mass="30707">MDYDQKKLCLVEGLEDFASGNFQSKDYTDLTIRCQDKEFYVHKLVVCLFSAFFAKACKPDSPFKVSLEINAESTGSAYIAASQEARTGIIELHEDDPADVKLLLDSFYSSWYGEHQHWAGKVYPDLPLFEASRLCDARLYAIAEKYQAPCAKLHAADIFRRELDNKHGYMTVSASGFVKLAKRVFESTPDSDRVFRNLVFRYANRHLAALMSWSHFQTEMEKVDGFFSGLARFQTFYVLKTRMCPTCGKPQKNRWEDNKIYRGGDMH</sequence>
<dbReference type="InterPro" id="IPR011333">
    <property type="entry name" value="SKP1/BTB/POZ_sf"/>
</dbReference>